<name>A0ACD0NSA4_9BASI</name>
<organism evidence="1 2">
    <name type="scientific">Violaceomyces palustris</name>
    <dbReference type="NCBI Taxonomy" id="1673888"/>
    <lineage>
        <taxon>Eukaryota</taxon>
        <taxon>Fungi</taxon>
        <taxon>Dikarya</taxon>
        <taxon>Basidiomycota</taxon>
        <taxon>Ustilaginomycotina</taxon>
        <taxon>Ustilaginomycetes</taxon>
        <taxon>Violaceomycetales</taxon>
        <taxon>Violaceomycetaceae</taxon>
        <taxon>Violaceomyces</taxon>
    </lineage>
</organism>
<gene>
    <name evidence="1" type="ORF">IE53DRAFT_389069</name>
</gene>
<dbReference type="Proteomes" id="UP000245626">
    <property type="component" value="Unassembled WGS sequence"/>
</dbReference>
<protein>
    <submittedName>
        <fullName evidence="1">Uncharacterized protein</fullName>
    </submittedName>
</protein>
<dbReference type="EMBL" id="KZ820152">
    <property type="protein sequence ID" value="PWN48713.1"/>
    <property type="molecule type" value="Genomic_DNA"/>
</dbReference>
<reference evidence="1 2" key="1">
    <citation type="journal article" date="2018" name="Mol. Biol. Evol.">
        <title>Broad Genomic Sampling Reveals a Smut Pathogenic Ancestry of the Fungal Clade Ustilaginomycotina.</title>
        <authorList>
            <person name="Kijpornyongpan T."/>
            <person name="Mondo S.J."/>
            <person name="Barry K."/>
            <person name="Sandor L."/>
            <person name="Lee J."/>
            <person name="Lipzen A."/>
            <person name="Pangilinan J."/>
            <person name="LaButti K."/>
            <person name="Hainaut M."/>
            <person name="Henrissat B."/>
            <person name="Grigoriev I.V."/>
            <person name="Spatafora J.W."/>
            <person name="Aime M.C."/>
        </authorList>
    </citation>
    <scope>NUCLEOTIDE SEQUENCE [LARGE SCALE GENOMIC DNA]</scope>
    <source>
        <strain evidence="1 2">SA 807</strain>
    </source>
</reference>
<proteinExistence type="predicted"/>
<keyword evidence="2" id="KW-1185">Reference proteome</keyword>
<accession>A0ACD0NSA4</accession>
<evidence type="ECO:0000313" key="2">
    <source>
        <dbReference type="Proteomes" id="UP000245626"/>
    </source>
</evidence>
<sequence length="867" mass="96964">MRRRQGRQLPSSPTLLNPNHRNHHLLLQSESSMTMLMDTSLGEVAAASSAAASPSLAKLLLPTPASSRIGSSNRPSRKKRSTTDHHQLDLDHLEQLALEAIEMENRSRARMGDDEPGLQGGGGGDQENASQPLKHSKVTGNSSSSSSSNNRAFGSRLENLVSAPRLVQAGIGDKKDEQHQREGLGAKPKLKEKPIPLALLRGEKGSFQNKKEEEEEEESLRRNTLQPDVAKAVFDPPLSSRVGKKSRDVRESSLPDLVLDQQQETERRGKIEQGHVQVTTSMWKGGERSGARSKSNTRTTLEAGPAVRVGSSSLSSSKPSSSESREERRRRLGLEPLELPIQPSEQQDLASKAKEVAIHHVEGDDDDDDGRIRVQGRRLSRSNQADIVVKKVRLLPPISGGEDGTRQDEEGQEEAKFSVGSFPTSPRSSLVNKDAKVAAARRARRSASPSKLDVPSELRRDADLQGMEDVANRGREKKEEETQSHERMRPVSYDRRVGEGERGDSKVSEKVVTPCLKEESPNQSEVEPVAATETTQRGRRRSARLSSIKAVDPVAALSIKVEKGGQSFKQHGDELGSPSNDDQGRLTSSKAAVVKVEKRTNERRSTLTLTTGMSKSKGLEEEEWKKEKKKATAVAAVAPPPKGFRMTRSGELIKVAKVEPFRLGETLTRKRRGDDEQRRGQAEGRGTNKANPVPEFIRRRKLELERKEEERLREEMEKLREEEERRRRRRKRLLNKVEEEEEEDQGEGWEEERKKRSRRGEGEGGGVPSRSVGQGKTKVKGFVSEVDKRCKERKVWEERRRVKEEALEREKERLRLEREKLEEEEYKEARKKTIIIPNPVPAFYYRFRSGNGGVRGGNGDDGGAQVK</sequence>
<evidence type="ECO:0000313" key="1">
    <source>
        <dbReference type="EMBL" id="PWN48713.1"/>
    </source>
</evidence>